<dbReference type="Gene3D" id="3.40.50.1000">
    <property type="entry name" value="HAD superfamily/HAD-like"/>
    <property type="match status" value="1"/>
</dbReference>
<comment type="caution">
    <text evidence="8">The sequence shown here is derived from an EMBL/GenBank/DDBJ whole genome shotgun (WGS) entry which is preliminary data.</text>
</comment>
<feature type="binding site" evidence="7">
    <location>
        <position position="10"/>
    </location>
    <ligand>
        <name>Mg(2+)</name>
        <dbReference type="ChEBI" id="CHEBI:18420"/>
    </ligand>
</feature>
<evidence type="ECO:0000313" key="9">
    <source>
        <dbReference type="Proteomes" id="UP001064489"/>
    </source>
</evidence>
<feature type="binding site" evidence="7">
    <location>
        <position position="12"/>
    </location>
    <ligand>
        <name>Mg(2+)</name>
        <dbReference type="ChEBI" id="CHEBI:18420"/>
    </ligand>
</feature>
<dbReference type="InterPro" id="IPR036412">
    <property type="entry name" value="HAD-like_sf"/>
</dbReference>
<dbReference type="NCBIfam" id="TIGR01488">
    <property type="entry name" value="HAD-SF-IB"/>
    <property type="match status" value="1"/>
</dbReference>
<accession>A0AAD5NXW9</accession>
<feature type="binding site" evidence="6">
    <location>
        <position position="96"/>
    </location>
    <ligand>
        <name>substrate</name>
    </ligand>
</feature>
<dbReference type="Pfam" id="PF06888">
    <property type="entry name" value="Put_Phosphatase"/>
    <property type="match status" value="1"/>
</dbReference>
<dbReference type="PANTHER" id="PTHR20889:SF22">
    <property type="entry name" value="INORGANIC PYROPHOSPHATASE 2"/>
    <property type="match status" value="1"/>
</dbReference>
<sequence>MAGRVVVVFDFDKTILDCDSDNWVLDELGVNHLFTQLLPSMPWNSLMDRMMMELHSRGKTTEDIAHCLKQAPFHPRIISAFKSAHSAGCDLKILSDANVFFIETILKHHGLLDCFSEIITNPSLVDNEGRLGILPYHDFKSCSHNCNICLPNMCKGLVMEKIMKISCESSKGKKKRFIYVGDGSADFCGGLKLVEGDILMARNKFPVWDLIISSNPLSIKAHIHAWNDGEELGIGLVNLINTIFIQDNCSCEPGNADFKSQTTSLSHDSSFSIDDMVNS</sequence>
<dbReference type="InterPro" id="IPR023214">
    <property type="entry name" value="HAD_sf"/>
</dbReference>
<evidence type="ECO:0000256" key="4">
    <source>
        <dbReference type="ARBA" id="ARBA00022842"/>
    </source>
</evidence>
<dbReference type="PIRSF" id="PIRSF031051">
    <property type="entry name" value="PyrdxlP_Pase_PHOSPHO2"/>
    <property type="match status" value="1"/>
</dbReference>
<keyword evidence="2 7" id="KW-0479">Metal-binding</keyword>
<reference evidence="8" key="2">
    <citation type="submission" date="2023-02" db="EMBL/GenBank/DDBJ databases">
        <authorList>
            <person name="Swenson N.G."/>
            <person name="Wegrzyn J.L."/>
            <person name="Mcevoy S.L."/>
        </authorList>
    </citation>
    <scope>NUCLEOTIDE SEQUENCE</scope>
    <source>
        <strain evidence="8">91603</strain>
        <tissue evidence="8">Leaf</tissue>
    </source>
</reference>
<comment type="cofactor">
    <cofactor evidence="1 7">
        <name>Mg(2+)</name>
        <dbReference type="ChEBI" id="CHEBI:18420"/>
    </cofactor>
</comment>
<organism evidence="8 9">
    <name type="scientific">Acer negundo</name>
    <name type="common">Box elder</name>
    <dbReference type="NCBI Taxonomy" id="4023"/>
    <lineage>
        <taxon>Eukaryota</taxon>
        <taxon>Viridiplantae</taxon>
        <taxon>Streptophyta</taxon>
        <taxon>Embryophyta</taxon>
        <taxon>Tracheophyta</taxon>
        <taxon>Spermatophyta</taxon>
        <taxon>Magnoliopsida</taxon>
        <taxon>eudicotyledons</taxon>
        <taxon>Gunneridae</taxon>
        <taxon>Pentapetalae</taxon>
        <taxon>rosids</taxon>
        <taxon>malvids</taxon>
        <taxon>Sapindales</taxon>
        <taxon>Sapindaceae</taxon>
        <taxon>Hippocastanoideae</taxon>
        <taxon>Acereae</taxon>
        <taxon>Acer</taxon>
    </lineage>
</organism>
<protein>
    <submittedName>
        <fullName evidence="8">Uncharacterized protein</fullName>
    </submittedName>
</protein>
<feature type="active site" description="Proton donor" evidence="5">
    <location>
        <position position="12"/>
    </location>
</feature>
<dbReference type="GO" id="GO:0046872">
    <property type="term" value="F:metal ion binding"/>
    <property type="evidence" value="ECO:0007669"/>
    <property type="project" value="UniProtKB-KW"/>
</dbReference>
<dbReference type="PANTHER" id="PTHR20889">
    <property type="entry name" value="PHOSPHATASE, ORPHAN 1, 2"/>
    <property type="match status" value="1"/>
</dbReference>
<evidence type="ECO:0000256" key="3">
    <source>
        <dbReference type="ARBA" id="ARBA00022801"/>
    </source>
</evidence>
<evidence type="ECO:0000313" key="8">
    <source>
        <dbReference type="EMBL" id="KAI9191760.1"/>
    </source>
</evidence>
<evidence type="ECO:0000256" key="1">
    <source>
        <dbReference type="ARBA" id="ARBA00001946"/>
    </source>
</evidence>
<dbReference type="InterPro" id="IPR006384">
    <property type="entry name" value="HAD_hydro_PyrdxlP_Pase-like"/>
</dbReference>
<name>A0AAD5NXW9_ACENE</name>
<reference evidence="8" key="1">
    <citation type="journal article" date="2022" name="Plant J.">
        <title>Strategies of tolerance reflected in two North American maple genomes.</title>
        <authorList>
            <person name="McEvoy S.L."/>
            <person name="Sezen U.U."/>
            <person name="Trouern-Trend A."/>
            <person name="McMahon S.M."/>
            <person name="Schaberg P.G."/>
            <person name="Yang J."/>
            <person name="Wegrzyn J.L."/>
            <person name="Swenson N.G."/>
        </authorList>
    </citation>
    <scope>NUCLEOTIDE SEQUENCE</scope>
    <source>
        <strain evidence="8">91603</strain>
    </source>
</reference>
<keyword evidence="4 7" id="KW-0460">Magnesium</keyword>
<dbReference type="SUPFAM" id="SSF56784">
    <property type="entry name" value="HAD-like"/>
    <property type="match status" value="1"/>
</dbReference>
<dbReference type="EMBL" id="JAJSOW010000004">
    <property type="protein sequence ID" value="KAI9191760.1"/>
    <property type="molecule type" value="Genomic_DNA"/>
</dbReference>
<dbReference type="GO" id="GO:0016791">
    <property type="term" value="F:phosphatase activity"/>
    <property type="evidence" value="ECO:0007669"/>
    <property type="project" value="InterPro"/>
</dbReference>
<feature type="active site" description="Nucleophile" evidence="5">
    <location>
        <position position="10"/>
    </location>
</feature>
<dbReference type="AlphaFoldDB" id="A0AAD5NXW9"/>
<gene>
    <name evidence="8" type="ORF">LWI28_013079</name>
</gene>
<evidence type="ECO:0000256" key="2">
    <source>
        <dbReference type="ARBA" id="ARBA00022723"/>
    </source>
</evidence>
<evidence type="ECO:0000256" key="7">
    <source>
        <dbReference type="PIRSR" id="PIRSR031051-3"/>
    </source>
</evidence>
<keyword evidence="3" id="KW-0378">Hydrolase</keyword>
<keyword evidence="9" id="KW-1185">Reference proteome</keyword>
<dbReference type="InterPro" id="IPR016965">
    <property type="entry name" value="Pase_PHOSPHO-typ"/>
</dbReference>
<dbReference type="Proteomes" id="UP001064489">
    <property type="component" value="Chromosome 6"/>
</dbReference>
<feature type="binding site" evidence="6">
    <location>
        <position position="21"/>
    </location>
    <ligand>
        <name>substrate</name>
    </ligand>
</feature>
<evidence type="ECO:0000256" key="6">
    <source>
        <dbReference type="PIRSR" id="PIRSR031051-2"/>
    </source>
</evidence>
<proteinExistence type="predicted"/>
<dbReference type="NCBIfam" id="TIGR01489">
    <property type="entry name" value="DKMTPPase-SF"/>
    <property type="match status" value="1"/>
</dbReference>
<feature type="binding site" evidence="7">
    <location>
        <position position="182"/>
    </location>
    <ligand>
        <name>Mg(2+)</name>
        <dbReference type="ChEBI" id="CHEBI:18420"/>
    </ligand>
</feature>
<evidence type="ECO:0000256" key="5">
    <source>
        <dbReference type="PIRSR" id="PIRSR031051-1"/>
    </source>
</evidence>